<dbReference type="EMBL" id="JBHSHC010000052">
    <property type="protein sequence ID" value="MFC4767279.1"/>
    <property type="molecule type" value="Genomic_DNA"/>
</dbReference>
<proteinExistence type="predicted"/>
<protein>
    <submittedName>
        <fullName evidence="2">Glycosyltransferase family 2 protein</fullName>
    </submittedName>
</protein>
<reference evidence="3" key="1">
    <citation type="journal article" date="2019" name="Int. J. Syst. Evol. Microbiol.">
        <title>The Global Catalogue of Microorganisms (GCM) 10K type strain sequencing project: providing services to taxonomists for standard genome sequencing and annotation.</title>
        <authorList>
            <consortium name="The Broad Institute Genomics Platform"/>
            <consortium name="The Broad Institute Genome Sequencing Center for Infectious Disease"/>
            <person name="Wu L."/>
            <person name="Ma J."/>
        </authorList>
    </citation>
    <scope>NUCLEOTIDE SEQUENCE [LARGE SCALE GENOMIC DNA]</scope>
    <source>
        <strain evidence="3">WYCCWR 12678</strain>
    </source>
</reference>
<dbReference type="InterPro" id="IPR001173">
    <property type="entry name" value="Glyco_trans_2-like"/>
</dbReference>
<sequence length="426" mass="48913">MENPMISVCIPTYNRAMHIGDTLNSILKQTFGDFEIIVIDNHSDDDTEEIITSFQDNRIRFLRNDWNVGAARNANRCMMEFKGKYIKFLHSDDVFIADDALQKMYHAASKHPQAALITCGYRFGESHVLTVPFDLLRPKGFSTVRQAMNIHSFGLPSEWMIRGDALSYTGLSIDSPIGDVDLVMKLVYYFDSCAVSDLLVEHRFYGDNDTGAAAKMNGWEFMRFRALRELPFSDQLSGGMKAILSSFLHMSLMSKIKDAILNENYHLAIQGILDLLKTDPHLHEFKGEDRERVLQLLLDRLIYRKTPGEIIDYMGRQHFSKPYRDFFEYGLAFNYQIYQLADKLKLSGKKICVIGTGRLMEMFLKAFPGLKDRIDSIVEFSHLLTLDFSKNFFILASDSALCTHRYEMIRAGLIEGEHFLPILELI</sequence>
<keyword evidence="3" id="KW-1185">Reference proteome</keyword>
<comment type="caution">
    <text evidence="2">The sequence shown here is derived from an EMBL/GenBank/DDBJ whole genome shotgun (WGS) entry which is preliminary data.</text>
</comment>
<dbReference type="PANTHER" id="PTHR43685:SF2">
    <property type="entry name" value="GLYCOSYLTRANSFERASE 2-LIKE DOMAIN-CONTAINING PROTEIN"/>
    <property type="match status" value="1"/>
</dbReference>
<dbReference type="CDD" id="cd00761">
    <property type="entry name" value="Glyco_tranf_GTA_type"/>
    <property type="match status" value="1"/>
</dbReference>
<evidence type="ECO:0000313" key="3">
    <source>
        <dbReference type="Proteomes" id="UP001596002"/>
    </source>
</evidence>
<dbReference type="SUPFAM" id="SSF53448">
    <property type="entry name" value="Nucleotide-diphospho-sugar transferases"/>
    <property type="match status" value="1"/>
</dbReference>
<evidence type="ECO:0000259" key="1">
    <source>
        <dbReference type="Pfam" id="PF00535"/>
    </source>
</evidence>
<name>A0ABV9Q0E2_9BACL</name>
<feature type="domain" description="Glycosyltransferase 2-like" evidence="1">
    <location>
        <begin position="7"/>
        <end position="166"/>
    </location>
</feature>
<dbReference type="InterPro" id="IPR050834">
    <property type="entry name" value="Glycosyltransf_2"/>
</dbReference>
<dbReference type="InterPro" id="IPR029044">
    <property type="entry name" value="Nucleotide-diphossugar_trans"/>
</dbReference>
<dbReference type="PANTHER" id="PTHR43685">
    <property type="entry name" value="GLYCOSYLTRANSFERASE"/>
    <property type="match status" value="1"/>
</dbReference>
<organism evidence="2 3">
    <name type="scientific">Effusibacillus consociatus</name>
    <dbReference type="NCBI Taxonomy" id="1117041"/>
    <lineage>
        <taxon>Bacteria</taxon>
        <taxon>Bacillati</taxon>
        <taxon>Bacillota</taxon>
        <taxon>Bacilli</taxon>
        <taxon>Bacillales</taxon>
        <taxon>Alicyclobacillaceae</taxon>
        <taxon>Effusibacillus</taxon>
    </lineage>
</organism>
<dbReference type="Proteomes" id="UP001596002">
    <property type="component" value="Unassembled WGS sequence"/>
</dbReference>
<dbReference type="RefSeq" id="WP_380025199.1">
    <property type="nucleotide sequence ID" value="NZ_JBHSHC010000052.1"/>
</dbReference>
<accession>A0ABV9Q0E2</accession>
<gene>
    <name evidence="2" type="ORF">ACFO8Q_07875</name>
</gene>
<dbReference type="Gene3D" id="3.90.550.10">
    <property type="entry name" value="Spore Coat Polysaccharide Biosynthesis Protein SpsA, Chain A"/>
    <property type="match status" value="1"/>
</dbReference>
<evidence type="ECO:0000313" key="2">
    <source>
        <dbReference type="EMBL" id="MFC4767279.1"/>
    </source>
</evidence>
<dbReference type="Pfam" id="PF00535">
    <property type="entry name" value="Glycos_transf_2"/>
    <property type="match status" value="1"/>
</dbReference>